<dbReference type="InterPro" id="IPR043129">
    <property type="entry name" value="ATPase_NBD"/>
</dbReference>
<dbReference type="EMBL" id="JAXAFO010000015">
    <property type="protein sequence ID" value="MDX6849820.1"/>
    <property type="molecule type" value="Genomic_DNA"/>
</dbReference>
<dbReference type="RefSeq" id="WP_302722384.1">
    <property type="nucleotide sequence ID" value="NZ_JAULRU010000548.1"/>
</dbReference>
<dbReference type="PANTHER" id="PTHR18964:SF149">
    <property type="entry name" value="BIFUNCTIONAL UDP-N-ACETYLGLUCOSAMINE 2-EPIMERASE_N-ACETYLMANNOSAMINE KINASE"/>
    <property type="match status" value="1"/>
</dbReference>
<comment type="similarity">
    <text evidence="1">Belongs to the ROK (NagC/XylR) family.</text>
</comment>
<dbReference type="Pfam" id="PF00480">
    <property type="entry name" value="ROK"/>
    <property type="match status" value="1"/>
</dbReference>
<evidence type="ECO:0000313" key="3">
    <source>
        <dbReference type="Proteomes" id="UP001273505"/>
    </source>
</evidence>
<comment type="caution">
    <text evidence="2">The sequence shown here is derived from an EMBL/GenBank/DDBJ whole genome shotgun (WGS) entry which is preliminary data.</text>
</comment>
<dbReference type="Proteomes" id="UP001273505">
    <property type="component" value="Unassembled WGS sequence"/>
</dbReference>
<dbReference type="Gene3D" id="3.30.420.40">
    <property type="match status" value="2"/>
</dbReference>
<name>A0ABU4RY26_9GAMM</name>
<sequence length="308" mass="33068">MSSTYTAGIEFGGTKVVLLILNEKQKIVHQSRIATTTPKQTLAAISAELDRFRPLVAVGVGAFGPIDVNPVSASYGTILSTPKPGWEGTNLYEFFASRYDCSVTIDTDVNAAGLAEYTMGIARGVSNFCYVTIGTGIGGGQLIHGRPIKGLFHAEMGHMQLARAKGDEGFSVACPYHDHCAEGLASGSALSHRWGKPMCDFSYGHDAWNFEVEYLAQFFHNLIMTNAPECIVVGGGVMSEVLLSKVRTELGAKLNGYIDQFNSSKLLDDYLRLPGLGDRAGSLGSLLLVRNEDNRGVGLDQLTLPNAI</sequence>
<gene>
    <name evidence="2" type="ORF">SCD92_10650</name>
</gene>
<keyword evidence="3" id="KW-1185">Reference proteome</keyword>
<reference evidence="2 3" key="1">
    <citation type="submission" date="2023-11" db="EMBL/GenBank/DDBJ databases">
        <title>Gilvimarinus fulvus sp. nov., isolated from the surface of Kelp.</title>
        <authorList>
            <person name="Sun Y.Y."/>
            <person name="Gong Y."/>
            <person name="Du Z.J."/>
        </authorList>
    </citation>
    <scope>NUCLEOTIDE SEQUENCE [LARGE SCALE GENOMIC DNA]</scope>
    <source>
        <strain evidence="2 3">SDUM040013</strain>
    </source>
</reference>
<dbReference type="CDD" id="cd24067">
    <property type="entry name" value="ASKHA_NBD_ROK_BsFRK-like"/>
    <property type="match status" value="1"/>
</dbReference>
<evidence type="ECO:0000313" key="2">
    <source>
        <dbReference type="EMBL" id="MDX6849820.1"/>
    </source>
</evidence>
<accession>A0ABU4RY26</accession>
<organism evidence="2 3">
    <name type="scientific">Gilvimarinus gilvus</name>
    <dbReference type="NCBI Taxonomy" id="3058038"/>
    <lineage>
        <taxon>Bacteria</taxon>
        <taxon>Pseudomonadati</taxon>
        <taxon>Pseudomonadota</taxon>
        <taxon>Gammaproteobacteria</taxon>
        <taxon>Cellvibrionales</taxon>
        <taxon>Cellvibrionaceae</taxon>
        <taxon>Gilvimarinus</taxon>
    </lineage>
</organism>
<protein>
    <submittedName>
        <fullName evidence="2">ROK family protein</fullName>
    </submittedName>
</protein>
<dbReference type="InterPro" id="IPR000600">
    <property type="entry name" value="ROK"/>
</dbReference>
<dbReference type="SUPFAM" id="SSF53067">
    <property type="entry name" value="Actin-like ATPase domain"/>
    <property type="match status" value="1"/>
</dbReference>
<proteinExistence type="inferred from homology"/>
<evidence type="ECO:0000256" key="1">
    <source>
        <dbReference type="ARBA" id="ARBA00006479"/>
    </source>
</evidence>
<dbReference type="PANTHER" id="PTHR18964">
    <property type="entry name" value="ROK (REPRESSOR, ORF, KINASE) FAMILY"/>
    <property type="match status" value="1"/>
</dbReference>